<evidence type="ECO:0000313" key="3">
    <source>
        <dbReference type="Proteomes" id="UP000268321"/>
    </source>
</evidence>
<keyword evidence="3" id="KW-1185">Reference proteome</keyword>
<dbReference type="EMBL" id="ML004748">
    <property type="protein sequence ID" value="RKP28629.1"/>
    <property type="molecule type" value="Genomic_DNA"/>
</dbReference>
<feature type="domain" description="Exosome complex exonuclease Rrp40 N-terminal" evidence="1">
    <location>
        <begin position="20"/>
        <end position="64"/>
    </location>
</feature>
<evidence type="ECO:0000259" key="1">
    <source>
        <dbReference type="Pfam" id="PF18311"/>
    </source>
</evidence>
<accession>A0A4V1J2I0</accession>
<dbReference type="AlphaFoldDB" id="A0A4V1J2I0"/>
<dbReference type="Proteomes" id="UP000268321">
    <property type="component" value="Unassembled WGS sequence"/>
</dbReference>
<reference evidence="3" key="1">
    <citation type="journal article" date="2018" name="Nat. Microbiol.">
        <title>Leveraging single-cell genomics to expand the fungal tree of life.</title>
        <authorList>
            <person name="Ahrendt S.R."/>
            <person name="Quandt C.A."/>
            <person name="Ciobanu D."/>
            <person name="Clum A."/>
            <person name="Salamov A."/>
            <person name="Andreopoulos B."/>
            <person name="Cheng J.F."/>
            <person name="Woyke T."/>
            <person name="Pelin A."/>
            <person name="Henrissat B."/>
            <person name="Reynolds N.K."/>
            <person name="Benny G.L."/>
            <person name="Smith M.E."/>
            <person name="James T.Y."/>
            <person name="Grigoriev I.V."/>
        </authorList>
    </citation>
    <scope>NUCLEOTIDE SEQUENCE [LARGE SCALE GENOMIC DNA]</scope>
    <source>
        <strain evidence="3">Baker2002</strain>
    </source>
</reference>
<dbReference type="Pfam" id="PF18311">
    <property type="entry name" value="Rrp40_N"/>
    <property type="match status" value="1"/>
</dbReference>
<name>A0A4V1J2I0_9ASCO</name>
<proteinExistence type="predicted"/>
<dbReference type="OrthoDB" id="340500at2759"/>
<sequence length="76" mass="8412">MSHVIIPGDSIPYLTHSVPTIGPGIYKSPRTQHIIPLQAGLLKEVPLNKKTGDKLVYIDSKSKRYIPQTNDYVVGI</sequence>
<evidence type="ECO:0000313" key="2">
    <source>
        <dbReference type="EMBL" id="RKP28629.1"/>
    </source>
</evidence>
<protein>
    <recommendedName>
        <fullName evidence="1">Exosome complex exonuclease Rrp40 N-terminal domain-containing protein</fullName>
    </recommendedName>
</protein>
<feature type="non-terminal residue" evidence="2">
    <location>
        <position position="76"/>
    </location>
</feature>
<dbReference type="Gene3D" id="2.40.50.100">
    <property type="match status" value="1"/>
</dbReference>
<gene>
    <name evidence="2" type="ORF">METBISCDRAFT_28956</name>
</gene>
<dbReference type="InterPro" id="IPR041054">
    <property type="entry name" value="Rrp40_N_euk"/>
</dbReference>
<organism evidence="2 3">
    <name type="scientific">Metschnikowia bicuspidata</name>
    <dbReference type="NCBI Taxonomy" id="27322"/>
    <lineage>
        <taxon>Eukaryota</taxon>
        <taxon>Fungi</taxon>
        <taxon>Dikarya</taxon>
        <taxon>Ascomycota</taxon>
        <taxon>Saccharomycotina</taxon>
        <taxon>Pichiomycetes</taxon>
        <taxon>Metschnikowiaceae</taxon>
        <taxon>Metschnikowia</taxon>
    </lineage>
</organism>